<protein>
    <submittedName>
        <fullName evidence="2">NR LBD domain-containing protein</fullName>
    </submittedName>
</protein>
<dbReference type="AlphaFoldDB" id="A0A1I7WV05"/>
<dbReference type="Proteomes" id="UP000095283">
    <property type="component" value="Unplaced"/>
</dbReference>
<evidence type="ECO:0000313" key="2">
    <source>
        <dbReference type="WBParaSite" id="Hba_08975"/>
    </source>
</evidence>
<keyword evidence="1" id="KW-1185">Reference proteome</keyword>
<name>A0A1I7WV05_HETBA</name>
<sequence length="156" mass="17896">MSYLWCYSFKHYSDFSSPSPEGTDAIKFFMSRNYLSRKLILVPYKIIKLYCTWNDIDVVDLSVIDENKNFDYFFIINFFSNLLLVWSFTCLNKMSDSFMPSGGGLRYAAWHPLLVRTLNKCLIDGVPHTSGHLPSILAILASLPITKGKLGLKTIY</sequence>
<accession>A0A1I7WV05</accession>
<dbReference type="WBParaSite" id="Hba_08975">
    <property type="protein sequence ID" value="Hba_08975"/>
    <property type="gene ID" value="Hba_08975"/>
</dbReference>
<proteinExistence type="predicted"/>
<reference evidence="2" key="1">
    <citation type="submission" date="2016-11" db="UniProtKB">
        <authorList>
            <consortium name="WormBaseParasite"/>
        </authorList>
    </citation>
    <scope>IDENTIFICATION</scope>
</reference>
<evidence type="ECO:0000313" key="1">
    <source>
        <dbReference type="Proteomes" id="UP000095283"/>
    </source>
</evidence>
<organism evidence="1 2">
    <name type="scientific">Heterorhabditis bacteriophora</name>
    <name type="common">Entomopathogenic nematode worm</name>
    <dbReference type="NCBI Taxonomy" id="37862"/>
    <lineage>
        <taxon>Eukaryota</taxon>
        <taxon>Metazoa</taxon>
        <taxon>Ecdysozoa</taxon>
        <taxon>Nematoda</taxon>
        <taxon>Chromadorea</taxon>
        <taxon>Rhabditida</taxon>
        <taxon>Rhabditina</taxon>
        <taxon>Rhabditomorpha</taxon>
        <taxon>Strongyloidea</taxon>
        <taxon>Heterorhabditidae</taxon>
        <taxon>Heterorhabditis</taxon>
    </lineage>
</organism>